<dbReference type="Pfam" id="PF00155">
    <property type="entry name" value="Aminotran_1_2"/>
    <property type="match status" value="1"/>
</dbReference>
<dbReference type="EC" id="2.6.1.39" evidence="8"/>
<organism evidence="7 9">
    <name type="scientific">Roseovarius indicus</name>
    <dbReference type="NCBI Taxonomy" id="540747"/>
    <lineage>
        <taxon>Bacteria</taxon>
        <taxon>Pseudomonadati</taxon>
        <taxon>Pseudomonadota</taxon>
        <taxon>Alphaproteobacteria</taxon>
        <taxon>Rhodobacterales</taxon>
        <taxon>Roseobacteraceae</taxon>
        <taxon>Roseovarius</taxon>
    </lineage>
</organism>
<proteinExistence type="inferred from homology"/>
<dbReference type="GO" id="GO:0047536">
    <property type="term" value="F:2-aminoadipate transaminase activity"/>
    <property type="evidence" value="ECO:0007669"/>
    <property type="project" value="UniProtKB-EC"/>
</dbReference>
<dbReference type="KEGG" id="rid:RIdsm_02838"/>
<keyword evidence="8" id="KW-0808">Transferase</keyword>
<evidence type="ECO:0000313" key="7">
    <source>
        <dbReference type="EMBL" id="KRS18149.1"/>
    </source>
</evidence>
<evidence type="ECO:0000256" key="1">
    <source>
        <dbReference type="ARBA" id="ARBA00005384"/>
    </source>
</evidence>
<dbReference type="Proteomes" id="UP000325785">
    <property type="component" value="Chromosome"/>
</dbReference>
<dbReference type="Gene3D" id="3.40.640.10">
    <property type="entry name" value="Type I PLP-dependent aspartate aminotransferase-like (Major domain)"/>
    <property type="match status" value="1"/>
</dbReference>
<evidence type="ECO:0000256" key="3">
    <source>
        <dbReference type="ARBA" id="ARBA00023015"/>
    </source>
</evidence>
<gene>
    <name evidence="8" type="primary">lysN_2</name>
    <name evidence="8" type="ORF">RIdsm_02838</name>
    <name evidence="7" type="ORF">XM52_08310</name>
</gene>
<dbReference type="InterPro" id="IPR036388">
    <property type="entry name" value="WH-like_DNA-bd_sf"/>
</dbReference>
<dbReference type="PANTHER" id="PTHR46577:SF1">
    <property type="entry name" value="HTH-TYPE TRANSCRIPTIONAL REGULATORY PROTEIN GABR"/>
    <property type="match status" value="1"/>
</dbReference>
<keyword evidence="2" id="KW-0663">Pyridoxal phosphate</keyword>
<feature type="domain" description="HTH gntR-type" evidence="6">
    <location>
        <begin position="15"/>
        <end position="83"/>
    </location>
</feature>
<dbReference type="RefSeq" id="WP_074939723.1">
    <property type="nucleotide sequence ID" value="NZ_FOMY01000001.1"/>
</dbReference>
<dbReference type="GO" id="GO:0003700">
    <property type="term" value="F:DNA-binding transcription factor activity"/>
    <property type="evidence" value="ECO:0007669"/>
    <property type="project" value="InterPro"/>
</dbReference>
<comment type="similarity">
    <text evidence="1">In the C-terminal section; belongs to the class-I pyridoxal-phosphate-dependent aminotransferase family.</text>
</comment>
<dbReference type="CDD" id="cd07377">
    <property type="entry name" value="WHTH_GntR"/>
    <property type="match status" value="1"/>
</dbReference>
<keyword evidence="4" id="KW-0238">DNA-binding</keyword>
<dbReference type="GO" id="GO:0003677">
    <property type="term" value="F:DNA binding"/>
    <property type="evidence" value="ECO:0007669"/>
    <property type="project" value="UniProtKB-KW"/>
</dbReference>
<dbReference type="AlphaFoldDB" id="A0A0T5PAK4"/>
<accession>A0A0T5PAK4</accession>
<dbReference type="Gene3D" id="1.10.10.10">
    <property type="entry name" value="Winged helix-like DNA-binding domain superfamily/Winged helix DNA-binding domain"/>
    <property type="match status" value="1"/>
</dbReference>
<dbReference type="STRING" id="540747.SAMN04488031_101507"/>
<evidence type="ECO:0000259" key="6">
    <source>
        <dbReference type="PROSITE" id="PS50949"/>
    </source>
</evidence>
<dbReference type="InterPro" id="IPR000524">
    <property type="entry name" value="Tscrpt_reg_HTH_GntR"/>
</dbReference>
<dbReference type="Pfam" id="PF00392">
    <property type="entry name" value="GntR"/>
    <property type="match status" value="1"/>
</dbReference>
<dbReference type="SUPFAM" id="SSF53383">
    <property type="entry name" value="PLP-dependent transferases"/>
    <property type="match status" value="1"/>
</dbReference>
<dbReference type="PROSITE" id="PS50949">
    <property type="entry name" value="HTH_GNTR"/>
    <property type="match status" value="1"/>
</dbReference>
<dbReference type="InterPro" id="IPR015421">
    <property type="entry name" value="PyrdxlP-dep_Trfase_major"/>
</dbReference>
<evidence type="ECO:0000313" key="8">
    <source>
        <dbReference type="EMBL" id="QEW27029.1"/>
    </source>
</evidence>
<keyword evidence="3" id="KW-0805">Transcription regulation</keyword>
<evidence type="ECO:0000313" key="10">
    <source>
        <dbReference type="Proteomes" id="UP000325785"/>
    </source>
</evidence>
<reference evidence="8 10" key="2">
    <citation type="submission" date="2018-08" db="EMBL/GenBank/DDBJ databases">
        <title>Genetic Globetrotter - A new plasmid hitch-hiking vast phylogenetic and geographic distances.</title>
        <authorList>
            <person name="Vollmers J."/>
            <person name="Petersen J."/>
        </authorList>
    </citation>
    <scope>NUCLEOTIDE SEQUENCE [LARGE SCALE GENOMIC DNA]</scope>
    <source>
        <strain evidence="8 10">DSM 26383</strain>
    </source>
</reference>
<evidence type="ECO:0000256" key="4">
    <source>
        <dbReference type="ARBA" id="ARBA00023125"/>
    </source>
</evidence>
<protein>
    <submittedName>
        <fullName evidence="8">2-aminoadipate transaminase</fullName>
        <ecNumber evidence="8">2.6.1.39</ecNumber>
    </submittedName>
    <submittedName>
        <fullName evidence="7">GntR family transcriptional regulator</fullName>
    </submittedName>
</protein>
<sequence length="464" mass="51201">MTDTIWPPDFAEATESKYIVLIQSMRTAIRSGVLDQGYKMPPVRELAWQLGITPGTVARAYKMAAEEGLVETAVGRGTFVSGGMVKDEPTPPPLIHPLAAEGVDFRAIRVPNSGQDAVIRRIMAGMAERGTSDMIDYPTPETDYEARDAVTGWIEPERAGRFGPDDVILGLGAQNAVNVVLQAVLHGTTPVIMTEELAYPGWRHAARLLRAEIVGIEMDDEGIRPDRFEEALRKHGGQVLITAAEVQSPTTTRTTLARRQEIARLARKYQVQIIEDDCHCITRPDIPNYRALCPERGWYVSSLTKAVSAAVRFGFIIAPEEQAGRARQVAQSTFYGLPQPMLDLCAELITSGEAERFRAMTEARVLQRVKSAVNLLGQWDIRWRPDVPFIWLRLPQGWRGSSFARACGERGIRIKAADEFSLPEGRAPHAVRVGLNPNISEREFEKALSTLSGLLAAPPVSVDL</sequence>
<evidence type="ECO:0000256" key="2">
    <source>
        <dbReference type="ARBA" id="ARBA00022898"/>
    </source>
</evidence>
<reference evidence="7 9" key="1">
    <citation type="submission" date="2015-04" db="EMBL/GenBank/DDBJ databases">
        <title>The draft genome sequence of Roseovarius indicus B108T.</title>
        <authorList>
            <person name="Li G."/>
            <person name="Lai Q."/>
            <person name="Shao Z."/>
            <person name="Yan P."/>
        </authorList>
    </citation>
    <scope>NUCLEOTIDE SEQUENCE [LARGE SCALE GENOMIC DNA]</scope>
    <source>
        <strain evidence="7 9">B108</strain>
    </source>
</reference>
<keyword evidence="8" id="KW-0032">Aminotransferase</keyword>
<dbReference type="EMBL" id="LAXI01000004">
    <property type="protein sequence ID" value="KRS18149.1"/>
    <property type="molecule type" value="Genomic_DNA"/>
</dbReference>
<dbReference type="PANTHER" id="PTHR46577">
    <property type="entry name" value="HTH-TYPE TRANSCRIPTIONAL REGULATORY PROTEIN GABR"/>
    <property type="match status" value="1"/>
</dbReference>
<name>A0A0T5PAK4_9RHOB</name>
<dbReference type="InterPro" id="IPR004839">
    <property type="entry name" value="Aminotransferase_I/II_large"/>
</dbReference>
<dbReference type="PATRIC" id="fig|540747.5.peg.4450"/>
<dbReference type="InterPro" id="IPR015424">
    <property type="entry name" value="PyrdxlP-dep_Trfase"/>
</dbReference>
<dbReference type="GO" id="GO:0030170">
    <property type="term" value="F:pyridoxal phosphate binding"/>
    <property type="evidence" value="ECO:0007669"/>
    <property type="project" value="InterPro"/>
</dbReference>
<dbReference type="EMBL" id="CP031598">
    <property type="protein sequence ID" value="QEW27029.1"/>
    <property type="molecule type" value="Genomic_DNA"/>
</dbReference>
<keyword evidence="9" id="KW-1185">Reference proteome</keyword>
<evidence type="ECO:0000313" key="9">
    <source>
        <dbReference type="Proteomes" id="UP000051401"/>
    </source>
</evidence>
<evidence type="ECO:0000256" key="5">
    <source>
        <dbReference type="ARBA" id="ARBA00023163"/>
    </source>
</evidence>
<dbReference type="Proteomes" id="UP000051401">
    <property type="component" value="Unassembled WGS sequence"/>
</dbReference>
<dbReference type="SUPFAM" id="SSF46785">
    <property type="entry name" value="Winged helix' DNA-binding domain"/>
    <property type="match status" value="1"/>
</dbReference>
<dbReference type="SMART" id="SM00345">
    <property type="entry name" value="HTH_GNTR"/>
    <property type="match status" value="1"/>
</dbReference>
<dbReference type="InterPro" id="IPR036390">
    <property type="entry name" value="WH_DNA-bd_sf"/>
</dbReference>
<dbReference type="CDD" id="cd00609">
    <property type="entry name" value="AAT_like"/>
    <property type="match status" value="1"/>
</dbReference>
<dbReference type="InterPro" id="IPR051446">
    <property type="entry name" value="HTH_trans_reg/aminotransferase"/>
</dbReference>
<keyword evidence="5" id="KW-0804">Transcription</keyword>